<organism evidence="3 4">
    <name type="scientific">Salinicoccus sesuvii</name>
    <dbReference type="NCBI Taxonomy" id="868281"/>
    <lineage>
        <taxon>Bacteria</taxon>
        <taxon>Bacillati</taxon>
        <taxon>Bacillota</taxon>
        <taxon>Bacilli</taxon>
        <taxon>Bacillales</taxon>
        <taxon>Staphylococcaceae</taxon>
        <taxon>Salinicoccus</taxon>
    </lineage>
</organism>
<gene>
    <name evidence="3" type="ORF">ACFOEO_01890</name>
</gene>
<feature type="transmembrane region" description="Helical" evidence="1">
    <location>
        <begin position="406"/>
        <end position="433"/>
    </location>
</feature>
<keyword evidence="1" id="KW-0812">Transmembrane</keyword>
<evidence type="ECO:0000256" key="1">
    <source>
        <dbReference type="SAM" id="Phobius"/>
    </source>
</evidence>
<accession>A0ABV7N3E2</accession>
<dbReference type="Pfam" id="PF03929">
    <property type="entry name" value="PepSY_TM"/>
    <property type="match status" value="1"/>
</dbReference>
<dbReference type="Proteomes" id="UP001595637">
    <property type="component" value="Unassembled WGS sequence"/>
</dbReference>
<feature type="domain" description="PepSY" evidence="2">
    <location>
        <begin position="60"/>
        <end position="117"/>
    </location>
</feature>
<dbReference type="Pfam" id="PF03413">
    <property type="entry name" value="PepSY"/>
    <property type="match status" value="1"/>
</dbReference>
<feature type="transmembrane region" description="Helical" evidence="1">
    <location>
        <begin position="362"/>
        <end position="383"/>
    </location>
</feature>
<dbReference type="InterPro" id="IPR025711">
    <property type="entry name" value="PepSY"/>
</dbReference>
<dbReference type="PANTHER" id="PTHR34219:SF1">
    <property type="entry name" value="PEPSY DOMAIN-CONTAINING PROTEIN"/>
    <property type="match status" value="1"/>
</dbReference>
<name>A0ABV7N3E2_9STAP</name>
<sequence length="455" mass="50946">MKQPNKNRYATIWRWHLYAGIIITPILLVLSFTGAVYLFKYDIEAVLYKDYHHVEAVGNAITPEDQVDIAQNEVEGSVTRYRPGEDPERSAEVGITADDGTSYTVFIDPYDGAVLGVLDDGKRAMDIVEKIHGELMAGTAGDRIVELAACWTIIMIITGLYLWFPRKSKDFGGILIPRLRQGKKILIRDLHAVTGFWWSGGLIFFLLTGLLWTGFWGNGVQNLTTMSGAGYPPSIWVGPAPESDIKTEEVADVSWAAENLPAPTSERLTGRIPVSINDIVEKAEAIEVHPTYDVFYPDSEEGVFTLSTFPDRAQDEATVHIDQYSGVILADYRFEDYGIIGKIMALGITIHKGLQFGWINQLFGLVICLGLITMVITGFWMWLRRKPKNSTGAPASDRLINHKVPFLILMVLALVFPLVGISLIAVFLMDLLIVQRSRKLRKWLNVKENRRSDDV</sequence>
<feature type="transmembrane region" description="Helical" evidence="1">
    <location>
        <begin position="196"/>
        <end position="217"/>
    </location>
</feature>
<reference evidence="4" key="1">
    <citation type="journal article" date="2019" name="Int. J. Syst. Evol. Microbiol.">
        <title>The Global Catalogue of Microorganisms (GCM) 10K type strain sequencing project: providing services to taxonomists for standard genome sequencing and annotation.</title>
        <authorList>
            <consortium name="The Broad Institute Genomics Platform"/>
            <consortium name="The Broad Institute Genome Sequencing Center for Infectious Disease"/>
            <person name="Wu L."/>
            <person name="Ma J."/>
        </authorList>
    </citation>
    <scope>NUCLEOTIDE SEQUENCE [LARGE SCALE GENOMIC DNA]</scope>
    <source>
        <strain evidence="4">CCM 7756</strain>
    </source>
</reference>
<evidence type="ECO:0000259" key="2">
    <source>
        <dbReference type="Pfam" id="PF03413"/>
    </source>
</evidence>
<dbReference type="RefSeq" id="WP_380651107.1">
    <property type="nucleotide sequence ID" value="NZ_JBHRVQ010000001.1"/>
</dbReference>
<evidence type="ECO:0000313" key="4">
    <source>
        <dbReference type="Proteomes" id="UP001595637"/>
    </source>
</evidence>
<feature type="transmembrane region" description="Helical" evidence="1">
    <location>
        <begin position="144"/>
        <end position="164"/>
    </location>
</feature>
<dbReference type="PANTHER" id="PTHR34219">
    <property type="entry name" value="IRON-REGULATED INNER MEMBRANE PROTEIN-RELATED"/>
    <property type="match status" value="1"/>
</dbReference>
<protein>
    <submittedName>
        <fullName evidence="3">PepSY-associated TM helix domain-containing protein</fullName>
    </submittedName>
</protein>
<feature type="transmembrane region" description="Helical" evidence="1">
    <location>
        <begin position="15"/>
        <end position="39"/>
    </location>
</feature>
<proteinExistence type="predicted"/>
<keyword evidence="1" id="KW-1133">Transmembrane helix</keyword>
<dbReference type="EMBL" id="JBHRVQ010000001">
    <property type="protein sequence ID" value="MFC3387348.1"/>
    <property type="molecule type" value="Genomic_DNA"/>
</dbReference>
<comment type="caution">
    <text evidence="3">The sequence shown here is derived from an EMBL/GenBank/DDBJ whole genome shotgun (WGS) entry which is preliminary data.</text>
</comment>
<dbReference type="InterPro" id="IPR005625">
    <property type="entry name" value="PepSY-ass_TM"/>
</dbReference>
<keyword evidence="4" id="KW-1185">Reference proteome</keyword>
<evidence type="ECO:0000313" key="3">
    <source>
        <dbReference type="EMBL" id="MFC3387348.1"/>
    </source>
</evidence>
<keyword evidence="1" id="KW-0472">Membrane</keyword>